<evidence type="ECO:0000313" key="3">
    <source>
        <dbReference type="Proteomes" id="UP000193642"/>
    </source>
</evidence>
<reference evidence="2 3" key="1">
    <citation type="submission" date="2016-07" db="EMBL/GenBank/DDBJ databases">
        <title>Pervasive Adenine N6-methylation of Active Genes in Fungi.</title>
        <authorList>
            <consortium name="DOE Joint Genome Institute"/>
            <person name="Mondo S.J."/>
            <person name="Dannebaum R.O."/>
            <person name="Kuo R.C."/>
            <person name="Labutti K."/>
            <person name="Haridas S."/>
            <person name="Kuo A."/>
            <person name="Salamov A."/>
            <person name="Ahrendt S.R."/>
            <person name="Lipzen A."/>
            <person name="Sullivan W."/>
            <person name="Andreopoulos W.B."/>
            <person name="Clum A."/>
            <person name="Lindquist E."/>
            <person name="Daum C."/>
            <person name="Ramamoorthy G.K."/>
            <person name="Gryganskyi A."/>
            <person name="Culley D."/>
            <person name="Magnuson J.K."/>
            <person name="James T.Y."/>
            <person name="O'Malley M.A."/>
            <person name="Stajich J.E."/>
            <person name="Spatafora J.W."/>
            <person name="Visel A."/>
            <person name="Grigoriev I.V."/>
        </authorList>
    </citation>
    <scope>NUCLEOTIDE SEQUENCE [LARGE SCALE GENOMIC DNA]</scope>
    <source>
        <strain evidence="2 3">JEL800</strain>
    </source>
</reference>
<name>A0A1Y2BMY1_9FUNG</name>
<dbReference type="Gene3D" id="3.20.20.210">
    <property type="match status" value="1"/>
</dbReference>
<dbReference type="SUPFAM" id="SSF51726">
    <property type="entry name" value="UROD/MetE-like"/>
    <property type="match status" value="1"/>
</dbReference>
<dbReference type="Proteomes" id="UP000193642">
    <property type="component" value="Unassembled WGS sequence"/>
</dbReference>
<protein>
    <submittedName>
        <fullName evidence="2">Uncharacterized protein</fullName>
    </submittedName>
</protein>
<evidence type="ECO:0000256" key="1">
    <source>
        <dbReference type="SAM" id="Phobius"/>
    </source>
</evidence>
<keyword evidence="1" id="KW-0472">Membrane</keyword>
<sequence>MTSYAKAVKGSHGQFHKFQMCVASPVSISFPSFNMPVHGLRALGPLRDALAKEVNAATADYPDQLVIQMECAVENVSVSKIYTSIPSLGIGLNAFIASIFAWLFSWSIASTLCQFPHDVPTGIHLCYGSPNDTRIVTPSDVTPTVILANAIARRLKSKKRALSWLHIPFTESTESKQFSPLQKLQLSSSTVLYLGIVFNDGHNNNVQRLEEARKFTPKSLTIEGISTPCGMGRKTRQEAVCCMEEMHRLAEEF</sequence>
<feature type="transmembrane region" description="Helical" evidence="1">
    <location>
        <begin position="90"/>
        <end position="109"/>
    </location>
</feature>
<dbReference type="AlphaFoldDB" id="A0A1Y2BMY1"/>
<accession>A0A1Y2BMY1</accession>
<dbReference type="EMBL" id="MCGO01000057">
    <property type="protein sequence ID" value="ORY36114.1"/>
    <property type="molecule type" value="Genomic_DNA"/>
</dbReference>
<comment type="caution">
    <text evidence="2">The sequence shown here is derived from an EMBL/GenBank/DDBJ whole genome shotgun (WGS) entry which is preliminary data.</text>
</comment>
<keyword evidence="1" id="KW-1133">Transmembrane helix</keyword>
<evidence type="ECO:0000313" key="2">
    <source>
        <dbReference type="EMBL" id="ORY36114.1"/>
    </source>
</evidence>
<dbReference type="OrthoDB" id="5422863at2759"/>
<dbReference type="InterPro" id="IPR038071">
    <property type="entry name" value="UROD/MetE-like_sf"/>
</dbReference>
<keyword evidence="3" id="KW-1185">Reference proteome</keyword>
<proteinExistence type="predicted"/>
<gene>
    <name evidence="2" type="ORF">BCR33DRAFT_484065</name>
</gene>
<keyword evidence="1" id="KW-0812">Transmembrane</keyword>
<organism evidence="2 3">
    <name type="scientific">Rhizoclosmatium globosum</name>
    <dbReference type="NCBI Taxonomy" id="329046"/>
    <lineage>
        <taxon>Eukaryota</taxon>
        <taxon>Fungi</taxon>
        <taxon>Fungi incertae sedis</taxon>
        <taxon>Chytridiomycota</taxon>
        <taxon>Chytridiomycota incertae sedis</taxon>
        <taxon>Chytridiomycetes</taxon>
        <taxon>Chytridiales</taxon>
        <taxon>Chytriomycetaceae</taxon>
        <taxon>Rhizoclosmatium</taxon>
    </lineage>
</organism>